<feature type="transmembrane region" description="Helical" evidence="5">
    <location>
        <begin position="99"/>
        <end position="123"/>
    </location>
</feature>
<evidence type="ECO:0000256" key="5">
    <source>
        <dbReference type="RuleBase" id="RU363032"/>
    </source>
</evidence>
<accession>A0A238ZX10</accession>
<dbReference type="GO" id="GO:0055085">
    <property type="term" value="P:transmembrane transport"/>
    <property type="evidence" value="ECO:0007669"/>
    <property type="project" value="InterPro"/>
</dbReference>
<keyword evidence="3 5" id="KW-1133">Transmembrane helix</keyword>
<evidence type="ECO:0000256" key="3">
    <source>
        <dbReference type="ARBA" id="ARBA00022989"/>
    </source>
</evidence>
<dbReference type="AlphaFoldDB" id="A0A238ZX10"/>
<dbReference type="PANTHER" id="PTHR43470">
    <property type="entry name" value="PHOSPHATE TRANSPORT SYSTEM PERMEASE PROTEIN PSTA-RELATED"/>
    <property type="match status" value="1"/>
</dbReference>
<feature type="transmembrane region" description="Helical" evidence="5">
    <location>
        <begin position="173"/>
        <end position="195"/>
    </location>
</feature>
<keyword evidence="4 5" id="KW-0472">Membrane</keyword>
<evidence type="ECO:0000256" key="4">
    <source>
        <dbReference type="ARBA" id="ARBA00023136"/>
    </source>
</evidence>
<feature type="transmembrane region" description="Helical" evidence="5">
    <location>
        <begin position="52"/>
        <end position="78"/>
    </location>
</feature>
<dbReference type="Gene3D" id="1.10.3720.10">
    <property type="entry name" value="MetI-like"/>
    <property type="match status" value="1"/>
</dbReference>
<dbReference type="Proteomes" id="UP000198417">
    <property type="component" value="Unassembled WGS sequence"/>
</dbReference>
<dbReference type="EMBL" id="FZNN01000048">
    <property type="protein sequence ID" value="SNR87986.1"/>
    <property type="molecule type" value="Genomic_DNA"/>
</dbReference>
<keyword evidence="5" id="KW-0813">Transport</keyword>
<evidence type="ECO:0000256" key="2">
    <source>
        <dbReference type="ARBA" id="ARBA00022692"/>
    </source>
</evidence>
<comment type="similarity">
    <text evidence="5">Belongs to the binding-protein-dependent transport system permease family.</text>
</comment>
<comment type="subcellular location">
    <subcellularLocation>
        <location evidence="1 5">Cell membrane</location>
        <topology evidence="1 5">Multi-pass membrane protein</topology>
    </subcellularLocation>
</comment>
<sequence length="267" mass="27435">MKLLERLGLLIPILLMSALLIWLGHAGATRLSLSFLIEAPKNAGLSGGIGPILGNTFIIVGLALTIAVPVALAAAIAHNGARPRRHGIKGRVLTTARQIVDVGLCLPRLLWGLAGAAIFGHALGLGVSAAAGVLTLAALLIPIMTSGFNEGLSRAMERHAAPCRALGYSEQQILMHVVVPAAWPSLTISILLAGARAFGDAAALVLTAGFSSRLIESWDSSGSTLAVYVYMLAVEIGGGLPTAAAAAFVLLLLTITLQLLVVVASRP</sequence>
<evidence type="ECO:0000313" key="7">
    <source>
        <dbReference type="EMBL" id="SNR87986.1"/>
    </source>
</evidence>
<dbReference type="CDD" id="cd06261">
    <property type="entry name" value="TM_PBP2"/>
    <property type="match status" value="1"/>
</dbReference>
<proteinExistence type="inferred from homology"/>
<dbReference type="SUPFAM" id="SSF161098">
    <property type="entry name" value="MetI-like"/>
    <property type="match status" value="1"/>
</dbReference>
<dbReference type="PANTHER" id="PTHR43470:SF3">
    <property type="entry name" value="PHOSPHATE TRANSPORT SYSTEM PERMEASE PROTEIN PSTA-RELATED"/>
    <property type="match status" value="1"/>
</dbReference>
<evidence type="ECO:0000259" key="6">
    <source>
        <dbReference type="PROSITE" id="PS50928"/>
    </source>
</evidence>
<feature type="transmembrane region" description="Helical" evidence="5">
    <location>
        <begin position="129"/>
        <end position="152"/>
    </location>
</feature>
<organism evidence="7 8">
    <name type="scientific">Puniceibacterium sediminis</name>
    <dbReference type="NCBI Taxonomy" id="1608407"/>
    <lineage>
        <taxon>Bacteria</taxon>
        <taxon>Pseudomonadati</taxon>
        <taxon>Pseudomonadota</taxon>
        <taxon>Alphaproteobacteria</taxon>
        <taxon>Rhodobacterales</taxon>
        <taxon>Paracoccaceae</taxon>
        <taxon>Puniceibacterium</taxon>
    </lineage>
</organism>
<dbReference type="RefSeq" id="WP_089274090.1">
    <property type="nucleotide sequence ID" value="NZ_FZNN01000048.1"/>
</dbReference>
<evidence type="ECO:0000313" key="8">
    <source>
        <dbReference type="Proteomes" id="UP000198417"/>
    </source>
</evidence>
<keyword evidence="8" id="KW-1185">Reference proteome</keyword>
<dbReference type="OrthoDB" id="9799271at2"/>
<feature type="domain" description="ABC transmembrane type-1" evidence="6">
    <location>
        <begin position="53"/>
        <end position="261"/>
    </location>
</feature>
<dbReference type="PROSITE" id="PS50928">
    <property type="entry name" value="ABC_TM1"/>
    <property type="match status" value="1"/>
</dbReference>
<dbReference type="Pfam" id="PF00528">
    <property type="entry name" value="BPD_transp_1"/>
    <property type="match status" value="1"/>
</dbReference>
<dbReference type="GO" id="GO:0005886">
    <property type="term" value="C:plasma membrane"/>
    <property type="evidence" value="ECO:0007669"/>
    <property type="project" value="UniProtKB-SubCell"/>
</dbReference>
<dbReference type="InterPro" id="IPR035906">
    <property type="entry name" value="MetI-like_sf"/>
</dbReference>
<dbReference type="InterPro" id="IPR000515">
    <property type="entry name" value="MetI-like"/>
</dbReference>
<reference evidence="7 8" key="1">
    <citation type="submission" date="2017-06" db="EMBL/GenBank/DDBJ databases">
        <authorList>
            <person name="Kim H.J."/>
            <person name="Triplett B.A."/>
        </authorList>
    </citation>
    <scope>NUCLEOTIDE SEQUENCE [LARGE SCALE GENOMIC DNA]</scope>
    <source>
        <strain evidence="7 8">DSM 29052</strain>
    </source>
</reference>
<evidence type="ECO:0000256" key="1">
    <source>
        <dbReference type="ARBA" id="ARBA00004651"/>
    </source>
</evidence>
<protein>
    <submittedName>
        <fullName evidence="7">Phosphate ABC transporter membrane protein 2, PhoT family</fullName>
    </submittedName>
</protein>
<feature type="transmembrane region" description="Helical" evidence="5">
    <location>
        <begin position="243"/>
        <end position="264"/>
    </location>
</feature>
<name>A0A238ZX10_9RHOB</name>
<keyword evidence="2 5" id="KW-0812">Transmembrane</keyword>
<gene>
    <name evidence="7" type="ORF">SAMN06265370_1482</name>
</gene>